<gene>
    <name evidence="3" type="ORF">GbCGDNIH9_8628</name>
</gene>
<proteinExistence type="inferred from homology"/>
<reference evidence="4" key="1">
    <citation type="submission" date="2016-11" db="EMBL/GenBank/DDBJ databases">
        <title>Comparative genomic and phenotypic analysis of Granulibacter bethesdensis clinical isolates from patients with chronic granulomatous disease.</title>
        <authorList>
            <person name="Zarember K.A."/>
            <person name="Porcella S.F."/>
            <person name="Chu J."/>
            <person name="Ding L."/>
            <person name="Dahlstrom E."/>
            <person name="Barbian K."/>
            <person name="Martens C."/>
            <person name="Sykora L."/>
            <person name="Kramer S."/>
            <person name="Pettinato A.M."/>
            <person name="Hong H."/>
            <person name="Wald G."/>
            <person name="Berg L.J."/>
            <person name="Rogge L.S."/>
            <person name="Greenberg D.E."/>
            <person name="Falcone E.L."/>
            <person name="Neves J.F."/>
            <person name="Simoes M.J."/>
            <person name="Casal M."/>
            <person name="Rodriguez-Lopez F.C."/>
            <person name="Zelazny A."/>
            <person name="Gallin J.I."/>
            <person name="Holland S.M."/>
        </authorList>
    </citation>
    <scope>NUCLEOTIDE SEQUENCE [LARGE SCALE GENOMIC DNA]</scope>
    <source>
        <strain evidence="4">NIH9.1</strain>
    </source>
</reference>
<dbReference type="GO" id="GO:0050660">
    <property type="term" value="F:flavin adenine dinucleotide binding"/>
    <property type="evidence" value="ECO:0007669"/>
    <property type="project" value="TreeGrafter"/>
</dbReference>
<dbReference type="Proteomes" id="UP000182373">
    <property type="component" value="Chromosome"/>
</dbReference>
<dbReference type="InterPro" id="IPR029061">
    <property type="entry name" value="THDP-binding"/>
</dbReference>
<evidence type="ECO:0000256" key="1">
    <source>
        <dbReference type="ARBA" id="ARBA00007812"/>
    </source>
</evidence>
<dbReference type="GO" id="GO:0030976">
    <property type="term" value="F:thiamine pyrophosphate binding"/>
    <property type="evidence" value="ECO:0007669"/>
    <property type="project" value="InterPro"/>
</dbReference>
<dbReference type="Gene3D" id="3.40.50.970">
    <property type="match status" value="1"/>
</dbReference>
<dbReference type="EMBL" id="CP018191">
    <property type="protein sequence ID" value="APH55000.1"/>
    <property type="molecule type" value="Genomic_DNA"/>
</dbReference>
<feature type="domain" description="Thiamine pyrophosphate enzyme TPP-binding" evidence="2">
    <location>
        <begin position="1"/>
        <end position="119"/>
    </location>
</feature>
<dbReference type="PANTHER" id="PTHR18968">
    <property type="entry name" value="THIAMINE PYROPHOSPHATE ENZYMES"/>
    <property type="match status" value="1"/>
</dbReference>
<dbReference type="InterPro" id="IPR045229">
    <property type="entry name" value="TPP_enz"/>
</dbReference>
<dbReference type="GO" id="GO:0044281">
    <property type="term" value="P:small molecule metabolic process"/>
    <property type="evidence" value="ECO:0007669"/>
    <property type="project" value="UniProtKB-ARBA"/>
</dbReference>
<evidence type="ECO:0000313" key="3">
    <source>
        <dbReference type="EMBL" id="APH55000.1"/>
    </source>
</evidence>
<dbReference type="CDD" id="cd02002">
    <property type="entry name" value="TPP_BFDC"/>
    <property type="match status" value="1"/>
</dbReference>
<dbReference type="SUPFAM" id="SSF52518">
    <property type="entry name" value="Thiamin diphosphate-binding fold (THDP-binding)"/>
    <property type="match status" value="1"/>
</dbReference>
<keyword evidence="3" id="KW-0456">Lyase</keyword>
<evidence type="ECO:0000259" key="2">
    <source>
        <dbReference type="Pfam" id="PF02775"/>
    </source>
</evidence>
<dbReference type="PANTHER" id="PTHR18968:SF86">
    <property type="entry name" value="ACETOLACTATE SYNTHASE LARGE SUBUNIT ILVX-RELATED"/>
    <property type="match status" value="1"/>
</dbReference>
<dbReference type="GO" id="GO:0003984">
    <property type="term" value="F:acetolactate synthase activity"/>
    <property type="evidence" value="ECO:0007669"/>
    <property type="project" value="TreeGrafter"/>
</dbReference>
<name>A0AAC9K859_9PROT</name>
<protein>
    <submittedName>
        <fullName evidence="3">Benzoylformate decarboxylase</fullName>
        <ecNumber evidence="3">4.1.1.7</ecNumber>
    </submittedName>
</protein>
<accession>A0AAC9K859</accession>
<comment type="similarity">
    <text evidence="1">Belongs to the TPP enzyme family.</text>
</comment>
<dbReference type="Pfam" id="PF02775">
    <property type="entry name" value="TPP_enzyme_C"/>
    <property type="match status" value="1"/>
</dbReference>
<evidence type="ECO:0000313" key="4">
    <source>
        <dbReference type="Proteomes" id="UP000182373"/>
    </source>
</evidence>
<dbReference type="InterPro" id="IPR011766">
    <property type="entry name" value="TPP_enzyme_TPP-bd"/>
</dbReference>
<dbReference type="EC" id="4.1.1.7" evidence="3"/>
<organism evidence="3 4">
    <name type="scientific">Granulibacter bethesdensis</name>
    <dbReference type="NCBI Taxonomy" id="364410"/>
    <lineage>
        <taxon>Bacteria</taxon>
        <taxon>Pseudomonadati</taxon>
        <taxon>Pseudomonadota</taxon>
        <taxon>Alphaproteobacteria</taxon>
        <taxon>Acetobacterales</taxon>
        <taxon>Acetobacteraceae</taxon>
        <taxon>Granulibacter</taxon>
    </lineage>
</organism>
<dbReference type="AlphaFoldDB" id="A0AAC9K859"/>
<sequence length="130" mass="13781">MAATVGLALGEEKSGRNRPVICLMGDGSFQYSVQGIYTGVQHKAHVIYVVLQNEEYGILKEFAELENTPNAPGLDLPGLDIVALGKGYGAQSREVATVDALKEAFTEALAFKGTSVINVRITRALGSLLG</sequence>
<dbReference type="GO" id="GO:0050695">
    <property type="term" value="F:benzoylformate decarboxylase activity"/>
    <property type="evidence" value="ECO:0007669"/>
    <property type="project" value="UniProtKB-EC"/>
</dbReference>